<feature type="region of interest" description="Disordered" evidence="2">
    <location>
        <begin position="1"/>
        <end position="23"/>
    </location>
</feature>
<evidence type="ECO:0000256" key="2">
    <source>
        <dbReference type="SAM" id="MobiDB-lite"/>
    </source>
</evidence>
<proteinExistence type="predicted"/>
<accession>A0A4P7D3T0</accession>
<sequence>MSKNPFESIDDNSPRAQRHSRTRREGIAAWPVAAVAATLVWLAMPTQAHAQEFSLFGGGSRASDVNTYTWAFNYQEGLGKYFAASFTWLNEGHIPDHHRDGQLVQLWARVPVGSPQFVLQAGIGPYRYFDTTTADQGGSYSDVHGWGVVYSVRASWYAANRWVTQLQLNRVHVQRGPDSTGVMLGVGYQLDAPDTPGPRDWAAGSAKKTTNNEVALYLGKTIVNSTSSPGAFGGAIEYRRGLAKYLDWTVGYMHEGSSKVARRDGITSQLWLTRAFLNDSVTLGVGAGAYYAINENEDSASPGPGAGKFSGLVTIAGSYRFSQNWDARLEWNRVVTNYNRDTDVILAGIGYRW</sequence>
<dbReference type="KEGG" id="ppai:E1956_28690"/>
<evidence type="ECO:0000256" key="1">
    <source>
        <dbReference type="ARBA" id="ARBA00004442"/>
    </source>
</evidence>
<dbReference type="SUPFAM" id="SSF56925">
    <property type="entry name" value="OMPA-like"/>
    <property type="match status" value="1"/>
</dbReference>
<dbReference type="GO" id="GO:0009279">
    <property type="term" value="C:cell outer membrane"/>
    <property type="evidence" value="ECO:0007669"/>
    <property type="project" value="UniProtKB-SubCell"/>
</dbReference>
<keyword evidence="3" id="KW-1133">Transmembrane helix</keyword>
<comment type="subcellular location">
    <subcellularLocation>
        <location evidence="1">Cell outer membrane</location>
    </subcellularLocation>
</comment>
<keyword evidence="3" id="KW-0472">Membrane</keyword>
<organism evidence="4 5">
    <name type="scientific">Paraburkholderia pallida</name>
    <dbReference type="NCBI Taxonomy" id="2547399"/>
    <lineage>
        <taxon>Bacteria</taxon>
        <taxon>Pseudomonadati</taxon>
        <taxon>Pseudomonadota</taxon>
        <taxon>Betaproteobacteria</taxon>
        <taxon>Burkholderiales</taxon>
        <taxon>Burkholderiaceae</taxon>
        <taxon>Paraburkholderia</taxon>
    </lineage>
</organism>
<feature type="transmembrane region" description="Helical" evidence="3">
    <location>
        <begin position="27"/>
        <end position="44"/>
    </location>
</feature>
<keyword evidence="5" id="KW-1185">Reference proteome</keyword>
<dbReference type="InterPro" id="IPR011250">
    <property type="entry name" value="OMP/PagP_B-barrel"/>
</dbReference>
<evidence type="ECO:0000256" key="3">
    <source>
        <dbReference type="SAM" id="Phobius"/>
    </source>
</evidence>
<dbReference type="Proteomes" id="UP000295727">
    <property type="component" value="Chromosome 3"/>
</dbReference>
<dbReference type="AlphaFoldDB" id="A0A4P7D3T0"/>
<protein>
    <submittedName>
        <fullName evidence="4">Uncharacterized protein</fullName>
    </submittedName>
</protein>
<evidence type="ECO:0000313" key="4">
    <source>
        <dbReference type="EMBL" id="QBR01194.1"/>
    </source>
</evidence>
<reference evidence="4 5" key="1">
    <citation type="submission" date="2019-03" db="EMBL/GenBank/DDBJ databases">
        <title>Paraburkholderia sp. 7MH5, isolated from subtropical forest soil.</title>
        <authorList>
            <person name="Gao Z.-H."/>
            <person name="Qiu L.-H."/>
        </authorList>
    </citation>
    <scope>NUCLEOTIDE SEQUENCE [LARGE SCALE GENOMIC DNA]</scope>
    <source>
        <strain evidence="4 5">7MH5</strain>
    </source>
</reference>
<dbReference type="EMBL" id="CP038150">
    <property type="protein sequence ID" value="QBR01194.1"/>
    <property type="molecule type" value="Genomic_DNA"/>
</dbReference>
<dbReference type="OrthoDB" id="8741777at2"/>
<evidence type="ECO:0000313" key="5">
    <source>
        <dbReference type="Proteomes" id="UP000295727"/>
    </source>
</evidence>
<keyword evidence="3" id="KW-0812">Transmembrane</keyword>
<name>A0A4P7D3T0_9BURK</name>
<gene>
    <name evidence="4" type="ORF">E1956_28690</name>
</gene>